<dbReference type="NCBIfam" id="TIGR02434">
    <property type="entry name" value="CobF"/>
    <property type="match status" value="1"/>
</dbReference>
<dbReference type="OrthoDB" id="9787471at2"/>
<evidence type="ECO:0000256" key="2">
    <source>
        <dbReference type="ARBA" id="ARBA00022573"/>
    </source>
</evidence>
<dbReference type="CDD" id="cd11643">
    <property type="entry name" value="Precorrin-6A-synthase"/>
    <property type="match status" value="1"/>
</dbReference>
<protein>
    <recommendedName>
        <fullName evidence="6">Precorrin-6A synthase [deacetylating]</fullName>
        <ecNumber evidence="6">2.1.1.152</ecNumber>
    </recommendedName>
</protein>
<dbReference type="PANTHER" id="PTHR43467:SF1">
    <property type="entry name" value="PRECORRIN-6A SYNTHASE [DEACETYLATING]"/>
    <property type="match status" value="1"/>
</dbReference>
<dbReference type="PANTHER" id="PTHR43467">
    <property type="entry name" value="COBALT-PRECORRIN-2 C(20)-METHYLTRANSFERASE"/>
    <property type="match status" value="1"/>
</dbReference>
<dbReference type="RefSeq" id="WP_149300823.1">
    <property type="nucleotide sequence ID" value="NZ_VTWH01000003.1"/>
</dbReference>
<gene>
    <name evidence="8" type="ORF">FPY71_13485</name>
</gene>
<evidence type="ECO:0000256" key="4">
    <source>
        <dbReference type="ARBA" id="ARBA00022679"/>
    </source>
</evidence>
<evidence type="ECO:0000256" key="5">
    <source>
        <dbReference type="ARBA" id="ARBA00022691"/>
    </source>
</evidence>
<dbReference type="AlphaFoldDB" id="A0A5B0DWG5"/>
<reference evidence="8 9" key="1">
    <citation type="submission" date="2019-08" db="EMBL/GenBank/DDBJ databases">
        <title>Aureimonas fodiniaquatilis sp. nov., isolated from a coal mine wastewater.</title>
        <authorList>
            <person name="Kim W."/>
        </authorList>
    </citation>
    <scope>NUCLEOTIDE SEQUENCE [LARGE SCALE GENOMIC DNA]</scope>
    <source>
        <strain evidence="8 9">CAU 1482</strain>
    </source>
</reference>
<dbReference type="InterPro" id="IPR014776">
    <property type="entry name" value="4pyrrole_Mease_sub2"/>
</dbReference>
<evidence type="ECO:0000313" key="9">
    <source>
        <dbReference type="Proteomes" id="UP000324738"/>
    </source>
</evidence>
<dbReference type="EC" id="2.1.1.152" evidence="6"/>
<dbReference type="InterPro" id="IPR000878">
    <property type="entry name" value="4pyrrol_Mease"/>
</dbReference>
<dbReference type="GO" id="GO:0009236">
    <property type="term" value="P:cobalamin biosynthetic process"/>
    <property type="evidence" value="ECO:0007669"/>
    <property type="project" value="UniProtKB-KW"/>
</dbReference>
<dbReference type="EMBL" id="VTWH01000003">
    <property type="protein sequence ID" value="KAA0969539.1"/>
    <property type="molecule type" value="Genomic_DNA"/>
</dbReference>
<evidence type="ECO:0000313" key="8">
    <source>
        <dbReference type="EMBL" id="KAA0969539.1"/>
    </source>
</evidence>
<dbReference type="SUPFAM" id="SSF53790">
    <property type="entry name" value="Tetrapyrrole methylase"/>
    <property type="match status" value="1"/>
</dbReference>
<dbReference type="GO" id="GO:0032259">
    <property type="term" value="P:methylation"/>
    <property type="evidence" value="ECO:0007669"/>
    <property type="project" value="UniProtKB-KW"/>
</dbReference>
<keyword evidence="9" id="KW-1185">Reference proteome</keyword>
<dbReference type="InterPro" id="IPR014777">
    <property type="entry name" value="4pyrrole_Mease_sub1"/>
</dbReference>
<accession>A0A5B0DWG5</accession>
<dbReference type="Gene3D" id="3.40.1010.10">
    <property type="entry name" value="Cobalt-precorrin-4 Transmethylase, Domain 1"/>
    <property type="match status" value="1"/>
</dbReference>
<name>A0A5B0DWG5_9HYPH</name>
<comment type="function">
    <text evidence="6">Catalyzes the methylation of C-1 in precorrin-5 and the subsequent extrusion of acetic acid from the resulting intermediate to form cobalt-precorrin-6A.</text>
</comment>
<dbReference type="GO" id="GO:0043819">
    <property type="term" value="F:precorrin-6A synthase (deacetylating) activity"/>
    <property type="evidence" value="ECO:0007669"/>
    <property type="project" value="UniProtKB-EC"/>
</dbReference>
<comment type="catalytic activity">
    <reaction evidence="6">
        <text>precorrin-5 + S-adenosyl-L-methionine + H2O = precorrin-6A + acetate + S-adenosyl-L-homocysteine + 2 H(+)</text>
        <dbReference type="Rhea" id="RHEA:18261"/>
        <dbReference type="ChEBI" id="CHEBI:15377"/>
        <dbReference type="ChEBI" id="CHEBI:15378"/>
        <dbReference type="ChEBI" id="CHEBI:30089"/>
        <dbReference type="ChEBI" id="CHEBI:57856"/>
        <dbReference type="ChEBI" id="CHEBI:59789"/>
        <dbReference type="ChEBI" id="CHEBI:77871"/>
        <dbReference type="ChEBI" id="CHEBI:77872"/>
        <dbReference type="EC" id="2.1.1.152"/>
    </reaction>
</comment>
<keyword evidence="3 6" id="KW-0489">Methyltransferase</keyword>
<comment type="caution">
    <text evidence="8">The sequence shown here is derived from an EMBL/GenBank/DDBJ whole genome shotgun (WGS) entry which is preliminary data.</text>
</comment>
<proteinExistence type="predicted"/>
<evidence type="ECO:0000256" key="3">
    <source>
        <dbReference type="ARBA" id="ARBA00022603"/>
    </source>
</evidence>
<sequence length="251" mass="26902">MIELDLIGIGTGNPDHLTLQAIKALNAADVVVIPRKGNDKADLADLRRDICTSVLSGSTRIVEFDMPVRNPAIADYQERVAAWHAAIAALWAQTIETAVGAQGRVALLIWGDPGLYDSSLRIAAQLDVRINVIPGITSLQALGAAHGIPINDVGAPFLVTTGRQLRDHGWPQGVDTVIVMLDGECSFQHIAPGGISIWWGAYVGMQQEITLSGPLATMAATIMTTRQAARAQHGWIMDIYLMRRTAGPEIA</sequence>
<keyword evidence="2" id="KW-0169">Cobalamin biosynthesis</keyword>
<dbReference type="Pfam" id="PF00590">
    <property type="entry name" value="TP_methylase"/>
    <property type="match status" value="1"/>
</dbReference>
<dbReference type="Proteomes" id="UP000324738">
    <property type="component" value="Unassembled WGS sequence"/>
</dbReference>
<evidence type="ECO:0000256" key="1">
    <source>
        <dbReference type="ARBA" id="ARBA00004953"/>
    </source>
</evidence>
<keyword evidence="4 6" id="KW-0808">Transferase</keyword>
<organism evidence="8 9">
    <name type="scientific">Aureimonas fodinaquatilis</name>
    <dbReference type="NCBI Taxonomy" id="2565783"/>
    <lineage>
        <taxon>Bacteria</taxon>
        <taxon>Pseudomonadati</taxon>
        <taxon>Pseudomonadota</taxon>
        <taxon>Alphaproteobacteria</taxon>
        <taxon>Hyphomicrobiales</taxon>
        <taxon>Aurantimonadaceae</taxon>
        <taxon>Aureimonas</taxon>
    </lineage>
</organism>
<comment type="pathway">
    <text evidence="1">Cofactor biosynthesis; adenosylcobalamin biosynthesis.</text>
</comment>
<dbReference type="InterPro" id="IPR012797">
    <property type="entry name" value="CobF"/>
</dbReference>
<dbReference type="Gene3D" id="3.30.950.10">
    <property type="entry name" value="Methyltransferase, Cobalt-precorrin-4 Transmethylase, Domain 2"/>
    <property type="match status" value="1"/>
</dbReference>
<evidence type="ECO:0000259" key="7">
    <source>
        <dbReference type="Pfam" id="PF00590"/>
    </source>
</evidence>
<keyword evidence="5 6" id="KW-0949">S-adenosyl-L-methionine</keyword>
<dbReference type="PIRSF" id="PIRSF036525">
    <property type="entry name" value="CobF"/>
    <property type="match status" value="1"/>
</dbReference>
<evidence type="ECO:0000256" key="6">
    <source>
        <dbReference type="PIRNR" id="PIRNR036525"/>
    </source>
</evidence>
<dbReference type="InterPro" id="IPR035996">
    <property type="entry name" value="4pyrrol_Methylase_sf"/>
</dbReference>
<feature type="domain" description="Tetrapyrrole methylase" evidence="7">
    <location>
        <begin position="6"/>
        <end position="218"/>
    </location>
</feature>